<gene>
    <name evidence="1" type="ordered locus">EROM_081540</name>
</gene>
<name>I7AFQ1_ENCRO</name>
<dbReference type="GeneID" id="20521889"/>
<keyword evidence="2" id="KW-1185">Reference proteome</keyword>
<protein>
    <submittedName>
        <fullName evidence="1">Uncharacterized protein</fullName>
    </submittedName>
</protein>
<accession>I7AFQ1</accession>
<dbReference type="AlphaFoldDB" id="I7AFQ1"/>
<dbReference type="Proteomes" id="UP000010094">
    <property type="component" value="Chromosome VIII"/>
</dbReference>
<evidence type="ECO:0000313" key="2">
    <source>
        <dbReference type="Proteomes" id="UP000010094"/>
    </source>
</evidence>
<sequence>MSEFEGPEEKKLESFTESDISEKLKDGEACKSVKKRILSMNDENEDNSKQIRTNPHYRKNVGASTIQDTLGEGKRNDVLKQAIRKRDLSYINEFLVRKDRGMLLKTLSYDDKEVLGEMLLEFVDQPVRSEALETMREIVTSIRDVSLFIERLKERAVDFSKLIYLKGKIDYLRFTSGGQEEKEPEMIVKG</sequence>
<organism evidence="1 2">
    <name type="scientific">Encephalitozoon romaleae (strain SJ-2008)</name>
    <name type="common">Microsporidian parasite</name>
    <dbReference type="NCBI Taxonomy" id="1178016"/>
    <lineage>
        <taxon>Eukaryota</taxon>
        <taxon>Fungi</taxon>
        <taxon>Fungi incertae sedis</taxon>
        <taxon>Microsporidia</taxon>
        <taxon>Unikaryonidae</taxon>
        <taxon>Encephalitozoon</taxon>
    </lineage>
</organism>
<dbReference type="VEuPathDB" id="MicrosporidiaDB:EROM_081540"/>
<dbReference type="HOGENOM" id="CLU_1427973_0_0_1"/>
<evidence type="ECO:0000313" key="1">
    <source>
        <dbReference type="EMBL" id="AFN83570.1"/>
    </source>
</evidence>
<dbReference type="EMBL" id="CP003525">
    <property type="protein sequence ID" value="AFN83570.1"/>
    <property type="molecule type" value="Genomic_DNA"/>
</dbReference>
<proteinExistence type="predicted"/>
<dbReference type="RefSeq" id="XP_009265067.1">
    <property type="nucleotide sequence ID" value="XM_009266792.1"/>
</dbReference>
<dbReference type="OrthoDB" id="2195024at2759"/>
<dbReference type="KEGG" id="ero:EROM_081540"/>
<reference evidence="1 2" key="1">
    <citation type="journal article" date="2012" name="Proc. Natl. Acad. Sci. U.S.A.">
        <title>Gain and loss of multiple functionally related, horizontally transferred genes in the reduced genomes of two microsporidian parasites.</title>
        <authorList>
            <person name="Pombert J.-F."/>
            <person name="Selman M."/>
            <person name="Burki F."/>
            <person name="Bardell F.T."/>
            <person name="Farinelli L."/>
            <person name="Solter L.F."/>
            <person name="Whitman D.W."/>
            <person name="Weiss L.M."/>
            <person name="Corradi N."/>
            <person name="Keeling P.J."/>
        </authorList>
    </citation>
    <scope>NUCLEOTIDE SEQUENCE [LARGE SCALE GENOMIC DNA]</scope>
    <source>
        <strain evidence="1 2">SJ-2008</strain>
    </source>
</reference>